<feature type="domain" description="HTH cro/C1-type" evidence="2">
    <location>
        <begin position="19"/>
        <end position="73"/>
    </location>
</feature>
<evidence type="ECO:0000313" key="4">
    <source>
        <dbReference type="Proteomes" id="UP000572680"/>
    </source>
</evidence>
<organism evidence="3 4">
    <name type="scientific">Actinomadura namibiensis</name>
    <dbReference type="NCBI Taxonomy" id="182080"/>
    <lineage>
        <taxon>Bacteria</taxon>
        <taxon>Bacillati</taxon>
        <taxon>Actinomycetota</taxon>
        <taxon>Actinomycetes</taxon>
        <taxon>Streptosporangiales</taxon>
        <taxon>Thermomonosporaceae</taxon>
        <taxon>Actinomadura</taxon>
    </lineage>
</organism>
<dbReference type="Gene3D" id="3.40.50.300">
    <property type="entry name" value="P-loop containing nucleotide triphosphate hydrolases"/>
    <property type="match status" value="1"/>
</dbReference>
<dbReference type="RefSeq" id="WP_182849248.1">
    <property type="nucleotide sequence ID" value="NZ_BAAALP010000119.1"/>
</dbReference>
<dbReference type="InterPro" id="IPR027417">
    <property type="entry name" value="P-loop_NTPase"/>
</dbReference>
<dbReference type="Pfam" id="PF13560">
    <property type="entry name" value="HTH_31"/>
    <property type="match status" value="1"/>
</dbReference>
<dbReference type="EMBL" id="JACJIA010000023">
    <property type="protein sequence ID" value="MBA8957425.1"/>
    <property type="molecule type" value="Genomic_DNA"/>
</dbReference>
<feature type="transmembrane region" description="Helical" evidence="1">
    <location>
        <begin position="675"/>
        <end position="696"/>
    </location>
</feature>
<feature type="transmembrane region" description="Helical" evidence="1">
    <location>
        <begin position="501"/>
        <end position="524"/>
    </location>
</feature>
<proteinExistence type="predicted"/>
<dbReference type="GO" id="GO:0003677">
    <property type="term" value="F:DNA binding"/>
    <property type="evidence" value="ECO:0007669"/>
    <property type="project" value="InterPro"/>
</dbReference>
<keyword evidence="1" id="KW-1133">Transmembrane helix</keyword>
<dbReference type="AlphaFoldDB" id="A0A7W3LZX0"/>
<evidence type="ECO:0000313" key="3">
    <source>
        <dbReference type="EMBL" id="MBA8957425.1"/>
    </source>
</evidence>
<protein>
    <submittedName>
        <fullName evidence="3">Transcriptional regulator with XRE-family HTH domain</fullName>
    </submittedName>
</protein>
<name>A0A7W3LZX0_ACTNM</name>
<gene>
    <name evidence="3" type="ORF">HNR61_009118</name>
</gene>
<feature type="transmembrane region" description="Helical" evidence="1">
    <location>
        <begin position="646"/>
        <end position="669"/>
    </location>
</feature>
<keyword evidence="1" id="KW-0472">Membrane</keyword>
<feature type="transmembrane region" description="Helical" evidence="1">
    <location>
        <begin position="536"/>
        <end position="553"/>
    </location>
</feature>
<comment type="caution">
    <text evidence="3">The sequence shown here is derived from an EMBL/GenBank/DDBJ whole genome shotgun (WGS) entry which is preliminary data.</text>
</comment>
<feature type="transmembrane region" description="Helical" evidence="1">
    <location>
        <begin position="717"/>
        <end position="741"/>
    </location>
</feature>
<evidence type="ECO:0000256" key="1">
    <source>
        <dbReference type="SAM" id="Phobius"/>
    </source>
</evidence>
<reference evidence="3 4" key="1">
    <citation type="submission" date="2020-08" db="EMBL/GenBank/DDBJ databases">
        <title>Genomic Encyclopedia of Type Strains, Phase IV (KMG-IV): sequencing the most valuable type-strain genomes for metagenomic binning, comparative biology and taxonomic classification.</title>
        <authorList>
            <person name="Goeker M."/>
        </authorList>
    </citation>
    <scope>NUCLEOTIDE SEQUENCE [LARGE SCALE GENOMIC DNA]</scope>
    <source>
        <strain evidence="3 4">DSM 44197</strain>
    </source>
</reference>
<dbReference type="Proteomes" id="UP000572680">
    <property type="component" value="Unassembled WGS sequence"/>
</dbReference>
<evidence type="ECO:0000259" key="2">
    <source>
        <dbReference type="PROSITE" id="PS50943"/>
    </source>
</evidence>
<dbReference type="CDD" id="cd00093">
    <property type="entry name" value="HTH_XRE"/>
    <property type="match status" value="1"/>
</dbReference>
<dbReference type="InterPro" id="IPR010982">
    <property type="entry name" value="Lambda_DNA-bd_dom_sf"/>
</dbReference>
<accession>A0A7W3LZX0</accession>
<feature type="transmembrane region" description="Helical" evidence="1">
    <location>
        <begin position="747"/>
        <end position="763"/>
    </location>
</feature>
<dbReference type="InterPro" id="IPR001387">
    <property type="entry name" value="Cro/C1-type_HTH"/>
</dbReference>
<keyword evidence="1" id="KW-0812">Transmembrane</keyword>
<dbReference type="PROSITE" id="PS50943">
    <property type="entry name" value="HTH_CROC1"/>
    <property type="match status" value="1"/>
</dbReference>
<sequence>MTTTDPRHITTRAELRAALEALYEQRGLSYNELAARTDRSPATLHALVKGKSFPRWPTLREFLVVCGVPEGALGVWRAAHRRAERAGEPGRDPRMEQARAEGLVPLPGLGDEPVGAPVGLHEPDPRRSRVRRAVWTVLAVVVMVLPGRRGNIGELRRRRMLLRVRRAMERIVRDAETPRYITPRFVLVREQPVSGARRRSRSVRRAEPVLVPTGETDIRQLYEQADEELVVLGLAGMGKTVQLARLTHALATEALAEMERSGPSATGPIPIYLNLSSYRSQPLEEWMATEVGRFYNGVPERLVRSWLAADLLVPIFDGLDQVPAAHRGECVRRLRRLRESCAGIVVGCRYEELPLVRTIDAVLHVQVAAPSREQVQDYLLADIEALADVHAALQADSDLWPLLQSPLMLNVIHGAYAGRTAVALREPGRDNHDRQGLILDAYLRRRLLDDPPAGRHGGPRQALTWLTWLARALSDRGEEILYLDRLDLDWLSARQQIVTRVINLQTPLLLGGVLVLAWLTAFVAHGDLSTSLGDAALLWLVTMVATTAQAITAENLDETMPARTTTWARLPVKVAANLPVILLGGVVLSVVDWHAPGVVVVLLGWAWMQFTSTEDVFRSTLRPVEDIRWTWRPRERVIASTPGRNLAVRTLISFALVAVLSALCMYLMGRLFPEPGWLPLVAALLLWNVYVFGNGFESSLRDRRPRPNEGIRRSVRFALVHGALTAAAVTGLLSALVLLAAPGANGPTAWLVAGFLGSLYGLARGLRYGGLAVVQHWAVRAHLSRQGHIPRRYLRFLTDCERRIIVRRLDSGYSFHHRLIQDHLSTDPVALARRLGLGAGPDIASDADRRAGATTPAS</sequence>
<dbReference type="SMART" id="SM00530">
    <property type="entry name" value="HTH_XRE"/>
    <property type="match status" value="1"/>
</dbReference>
<keyword evidence="4" id="KW-1185">Reference proteome</keyword>
<dbReference type="SUPFAM" id="SSF47413">
    <property type="entry name" value="lambda repressor-like DNA-binding domains"/>
    <property type="match status" value="1"/>
</dbReference>